<evidence type="ECO:0000256" key="4">
    <source>
        <dbReference type="ARBA" id="ARBA00023015"/>
    </source>
</evidence>
<dbReference type="OMA" id="GRQVAWS"/>
<dbReference type="eggNOG" id="KOG1034">
    <property type="taxonomic scope" value="Eukaryota"/>
</dbReference>
<dbReference type="OrthoDB" id="7318948at2759"/>
<protein>
    <submittedName>
        <fullName evidence="7">Putative embryonic ectoderm development protein</fullName>
    </submittedName>
</protein>
<comment type="similarity">
    <text evidence="1">Belongs to the WD repeat ESC family.</text>
</comment>
<keyword evidence="3" id="KW-0677">Repeat</keyword>
<dbReference type="HOGENOM" id="CLU_025586_0_0_1"/>
<gene>
    <name evidence="7" type="ORF">UCREL1_6052</name>
</gene>
<dbReference type="InterPro" id="IPR015943">
    <property type="entry name" value="WD40/YVTN_repeat-like_dom_sf"/>
</dbReference>
<name>M7SKS2_EUTLA</name>
<dbReference type="InterPro" id="IPR051243">
    <property type="entry name" value="PcG_WD-repeat"/>
</dbReference>
<dbReference type="STRING" id="1287681.M7SKS2"/>
<sequence>MPSMMNTDEWDLPRLKASIGFEDDFQYLSSDDQDTEFFDVKFYPYGDESHDPIFAAVSKKHVVIYRLCSNSNPPYELVQLFRDDDKEAMNCSCTWTKDPETEAPYLCIAGRDAKVKVYDVIQGKLVKAFHNNGRYVLSAGHDNVVCMWTLPDLSTRPTDKNPPPPVVVHYPHFFTSEVHSGIVDCVAFFGDLVLSRACHEDIIVLWRIEGFSSDDAIPGPSSAPTTSDTERLTRSAFSPATSSQYTRLLQFHTPGCGHQFYLRFKLFHQKDKNPVLAFGNAHSEIYFWDLARLIGYHKFVTEMKESSDRVQPVSRPGWLQPIKHRKQGDAVSKLKDASDRDSVVSGRTGSMDVETHGDLSTNYTQETLESWEGKYDMTKVEDAIKAHATSKLTIKDFVGRQVAWNSSGEWCVVVGSKNLAIILQRWDKKVKGEEKDKK</sequence>
<feature type="region of interest" description="Disordered" evidence="6">
    <location>
        <begin position="217"/>
        <end position="236"/>
    </location>
</feature>
<keyword evidence="4" id="KW-0805">Transcription regulation</keyword>
<accession>M7SKS2</accession>
<evidence type="ECO:0000256" key="3">
    <source>
        <dbReference type="ARBA" id="ARBA00022737"/>
    </source>
</evidence>
<dbReference type="PANTHER" id="PTHR10253">
    <property type="entry name" value="POLYCOMB PROTEIN"/>
    <property type="match status" value="1"/>
</dbReference>
<dbReference type="Gene3D" id="2.130.10.10">
    <property type="entry name" value="YVTN repeat-like/Quinoprotein amine dehydrogenase"/>
    <property type="match status" value="2"/>
</dbReference>
<keyword evidence="8" id="KW-1185">Reference proteome</keyword>
<evidence type="ECO:0000313" key="8">
    <source>
        <dbReference type="Proteomes" id="UP000012174"/>
    </source>
</evidence>
<dbReference type="Pfam" id="PF00400">
    <property type="entry name" value="WD40"/>
    <property type="match status" value="1"/>
</dbReference>
<dbReference type="EMBL" id="KB706550">
    <property type="protein sequence ID" value="EMR66949.1"/>
    <property type="molecule type" value="Genomic_DNA"/>
</dbReference>
<dbReference type="InterPro" id="IPR001680">
    <property type="entry name" value="WD40_rpt"/>
</dbReference>
<dbReference type="KEGG" id="ela:UCREL1_6052"/>
<keyword evidence="5" id="KW-0804">Transcription</keyword>
<dbReference type="AlphaFoldDB" id="M7SKS2"/>
<proteinExistence type="inferred from homology"/>
<dbReference type="SUPFAM" id="SSF50978">
    <property type="entry name" value="WD40 repeat-like"/>
    <property type="match status" value="1"/>
</dbReference>
<evidence type="ECO:0000256" key="5">
    <source>
        <dbReference type="ARBA" id="ARBA00023163"/>
    </source>
</evidence>
<keyword evidence="2" id="KW-0853">WD repeat</keyword>
<dbReference type="InterPro" id="IPR036322">
    <property type="entry name" value="WD40_repeat_dom_sf"/>
</dbReference>
<dbReference type="Proteomes" id="UP000012174">
    <property type="component" value="Unassembled WGS sequence"/>
</dbReference>
<evidence type="ECO:0000256" key="6">
    <source>
        <dbReference type="SAM" id="MobiDB-lite"/>
    </source>
</evidence>
<evidence type="ECO:0000256" key="1">
    <source>
        <dbReference type="ARBA" id="ARBA00008075"/>
    </source>
</evidence>
<reference evidence="8" key="1">
    <citation type="journal article" date="2013" name="Genome Announc.">
        <title>Draft genome sequence of the grapevine dieback fungus Eutypa lata UCR-EL1.</title>
        <authorList>
            <person name="Blanco-Ulate B."/>
            <person name="Rolshausen P.E."/>
            <person name="Cantu D."/>
        </authorList>
    </citation>
    <scope>NUCLEOTIDE SEQUENCE [LARGE SCALE GENOMIC DNA]</scope>
    <source>
        <strain evidence="8">UCR-EL1</strain>
    </source>
</reference>
<organism evidence="7 8">
    <name type="scientific">Eutypa lata (strain UCR-EL1)</name>
    <name type="common">Grapevine dieback disease fungus</name>
    <name type="synonym">Eutypa armeniacae</name>
    <dbReference type="NCBI Taxonomy" id="1287681"/>
    <lineage>
        <taxon>Eukaryota</taxon>
        <taxon>Fungi</taxon>
        <taxon>Dikarya</taxon>
        <taxon>Ascomycota</taxon>
        <taxon>Pezizomycotina</taxon>
        <taxon>Sordariomycetes</taxon>
        <taxon>Xylariomycetidae</taxon>
        <taxon>Xylariales</taxon>
        <taxon>Diatrypaceae</taxon>
        <taxon>Eutypa</taxon>
    </lineage>
</organism>
<evidence type="ECO:0000313" key="7">
    <source>
        <dbReference type="EMBL" id="EMR66949.1"/>
    </source>
</evidence>
<evidence type="ECO:0000256" key="2">
    <source>
        <dbReference type="ARBA" id="ARBA00022574"/>
    </source>
</evidence>